<feature type="region of interest" description="Disordered" evidence="1">
    <location>
        <begin position="175"/>
        <end position="200"/>
    </location>
</feature>
<name>A0A8J3NUF9_9ACTN</name>
<proteinExistence type="predicted"/>
<feature type="region of interest" description="Disordered" evidence="1">
    <location>
        <begin position="19"/>
        <end position="38"/>
    </location>
</feature>
<dbReference type="RefSeq" id="WP_191837441.1">
    <property type="nucleotide sequence ID" value="NZ_BAAALB010000001.1"/>
</dbReference>
<gene>
    <name evidence="3" type="ORF">Cch02nite_64410</name>
</gene>
<dbReference type="InterPro" id="IPR047789">
    <property type="entry name" value="CU044_5270-like"/>
</dbReference>
<evidence type="ECO:0000256" key="2">
    <source>
        <dbReference type="SAM" id="Phobius"/>
    </source>
</evidence>
<evidence type="ECO:0000256" key="1">
    <source>
        <dbReference type="SAM" id="MobiDB-lite"/>
    </source>
</evidence>
<keyword evidence="4" id="KW-1185">Reference proteome</keyword>
<evidence type="ECO:0000313" key="3">
    <source>
        <dbReference type="EMBL" id="GIF92997.1"/>
    </source>
</evidence>
<dbReference type="Proteomes" id="UP000619293">
    <property type="component" value="Unassembled WGS sequence"/>
</dbReference>
<organism evidence="3 4">
    <name type="scientific">Catellatospora chokoriensis</name>
    <dbReference type="NCBI Taxonomy" id="310353"/>
    <lineage>
        <taxon>Bacteria</taxon>
        <taxon>Bacillati</taxon>
        <taxon>Actinomycetota</taxon>
        <taxon>Actinomycetes</taxon>
        <taxon>Micromonosporales</taxon>
        <taxon>Micromonosporaceae</taxon>
        <taxon>Catellatospora</taxon>
    </lineage>
</organism>
<keyword evidence="2" id="KW-0812">Transmembrane</keyword>
<sequence length="357" mass="38023">MNRHRRALQLIADARPAVLDDAPDRPAPHFPDLPAGGRSVPRSRPRLVLAALLPAAAAGLIAVAFLVSTSHTPVKTPEARPEQSAPPAEPVTARAILLAAADKTAALAPETGGYWVTRQEMYHLYDVGKYHVLGRNEVETWHAMHAGGQLVIVARWLGAAPATDADRAAWAAAGSPKQWTSATPDGKPGRQIPAGPGTRKVGATTSPGFELAGGKLTYAQIQALPTEPDALKAYLIKADDATRGDLRPDELERWRVEMLFSSSRNLLTELPVGPPVRAATYRMLAGLPGLMLTENVRDEHGRTGAGIGYAYRNADGSTYESTLVIDPQSGALLALKEPSSSVVMLGDRFTDTPPPRS</sequence>
<feature type="transmembrane region" description="Helical" evidence="2">
    <location>
        <begin position="47"/>
        <end position="67"/>
    </location>
</feature>
<evidence type="ECO:0000313" key="4">
    <source>
        <dbReference type="Proteomes" id="UP000619293"/>
    </source>
</evidence>
<accession>A0A8J3NUF9</accession>
<evidence type="ECO:0008006" key="5">
    <source>
        <dbReference type="Google" id="ProtNLM"/>
    </source>
</evidence>
<comment type="caution">
    <text evidence="3">The sequence shown here is derived from an EMBL/GenBank/DDBJ whole genome shotgun (WGS) entry which is preliminary data.</text>
</comment>
<dbReference type="NCBIfam" id="NF038083">
    <property type="entry name" value="CU044_5270_fam"/>
    <property type="match status" value="1"/>
</dbReference>
<reference evidence="3 4" key="1">
    <citation type="submission" date="2021-01" db="EMBL/GenBank/DDBJ databases">
        <title>Whole genome shotgun sequence of Catellatospora chokoriensis NBRC 107358.</title>
        <authorList>
            <person name="Komaki H."/>
            <person name="Tamura T."/>
        </authorList>
    </citation>
    <scope>NUCLEOTIDE SEQUENCE [LARGE SCALE GENOMIC DNA]</scope>
    <source>
        <strain evidence="3 4">NBRC 107358</strain>
    </source>
</reference>
<dbReference type="AlphaFoldDB" id="A0A8J3NUF9"/>
<keyword evidence="2" id="KW-1133">Transmembrane helix</keyword>
<dbReference type="EMBL" id="BONG01000054">
    <property type="protein sequence ID" value="GIF92997.1"/>
    <property type="molecule type" value="Genomic_DNA"/>
</dbReference>
<protein>
    <recommendedName>
        <fullName evidence="5">CU044_5270 family protein</fullName>
    </recommendedName>
</protein>
<keyword evidence="2" id="KW-0472">Membrane</keyword>